<keyword evidence="1" id="KW-0472">Membrane</keyword>
<proteinExistence type="predicted"/>
<sequence>MKLVVISLLISMLLAGIAISMNRLLGMNLYRSVMGILNPFKVMEPIEIGILFGLWAIEMFVLFIQRKSEQ</sequence>
<name>A0A7W8INU3_9BACL</name>
<dbReference type="InterPro" id="IPR058725">
    <property type="entry name" value="YczF"/>
</dbReference>
<gene>
    <name evidence="2" type="ORF">HNQ34_000051</name>
</gene>
<feature type="transmembrane region" description="Helical" evidence="1">
    <location>
        <begin position="42"/>
        <end position="64"/>
    </location>
</feature>
<evidence type="ECO:0000256" key="1">
    <source>
        <dbReference type="SAM" id="Phobius"/>
    </source>
</evidence>
<keyword evidence="1" id="KW-0812">Transmembrane</keyword>
<keyword evidence="3" id="KW-1185">Reference proteome</keyword>
<protein>
    <submittedName>
        <fullName evidence="2">Uncharacterized protein YqfA (UPF0365 family)</fullName>
    </submittedName>
</protein>
<dbReference type="EMBL" id="JACHEP010000001">
    <property type="protein sequence ID" value="MBB5322974.1"/>
    <property type="molecule type" value="Genomic_DNA"/>
</dbReference>
<comment type="caution">
    <text evidence="2">The sequence shown here is derived from an EMBL/GenBank/DDBJ whole genome shotgun (WGS) entry which is preliminary data.</text>
</comment>
<organism evidence="2 3">
    <name type="scientific">Anoxybacteroides tepidamans</name>
    <dbReference type="NCBI Taxonomy" id="265948"/>
    <lineage>
        <taxon>Bacteria</taxon>
        <taxon>Bacillati</taxon>
        <taxon>Bacillota</taxon>
        <taxon>Bacilli</taxon>
        <taxon>Bacillales</taxon>
        <taxon>Anoxybacillaceae</taxon>
        <taxon>Anoxybacteroides</taxon>
    </lineage>
</organism>
<dbReference type="RefSeq" id="WP_183250779.1">
    <property type="nucleotide sequence ID" value="NZ_JACHEP010000001.1"/>
</dbReference>
<evidence type="ECO:0000313" key="2">
    <source>
        <dbReference type="EMBL" id="MBB5322974.1"/>
    </source>
</evidence>
<evidence type="ECO:0000313" key="3">
    <source>
        <dbReference type="Proteomes" id="UP000520011"/>
    </source>
</evidence>
<dbReference type="Proteomes" id="UP000520011">
    <property type="component" value="Unassembled WGS sequence"/>
</dbReference>
<keyword evidence="1" id="KW-1133">Transmembrane helix</keyword>
<dbReference type="AlphaFoldDB" id="A0A7W8INU3"/>
<dbReference type="Pfam" id="PF26310">
    <property type="entry name" value="YczF"/>
    <property type="match status" value="1"/>
</dbReference>
<accession>A0A7W8INU3</accession>
<reference evidence="2 3" key="1">
    <citation type="submission" date="2020-08" db="EMBL/GenBank/DDBJ databases">
        <title>Genomic Encyclopedia of Type Strains, Phase IV (KMG-IV): sequencing the most valuable type-strain genomes for metagenomic binning, comparative biology and taxonomic classification.</title>
        <authorList>
            <person name="Goeker M."/>
        </authorList>
    </citation>
    <scope>NUCLEOTIDE SEQUENCE [LARGE SCALE GENOMIC DNA]</scope>
    <source>
        <strain evidence="2 3">DSM 16325</strain>
    </source>
</reference>